<dbReference type="Pfam" id="PF13432">
    <property type="entry name" value="TPR_16"/>
    <property type="match status" value="1"/>
</dbReference>
<comment type="caution">
    <text evidence="1">The sequence shown here is derived from an EMBL/GenBank/DDBJ whole genome shotgun (WGS) entry which is preliminary data.</text>
</comment>
<organism evidence="1">
    <name type="scientific">bioreactor metagenome</name>
    <dbReference type="NCBI Taxonomy" id="1076179"/>
    <lineage>
        <taxon>unclassified sequences</taxon>
        <taxon>metagenomes</taxon>
        <taxon>ecological metagenomes</taxon>
    </lineage>
</organism>
<dbReference type="GO" id="GO:0006508">
    <property type="term" value="P:proteolysis"/>
    <property type="evidence" value="ECO:0007669"/>
    <property type="project" value="UniProtKB-KW"/>
</dbReference>
<keyword evidence="1" id="KW-0645">Protease</keyword>
<gene>
    <name evidence="1" type="primary">bepA_52</name>
    <name evidence="1" type="ORF">SDC9_102762</name>
</gene>
<dbReference type="PROSITE" id="PS50005">
    <property type="entry name" value="TPR"/>
    <property type="match status" value="1"/>
</dbReference>
<dbReference type="AlphaFoldDB" id="A0A645B2M8"/>
<dbReference type="SMART" id="SM00028">
    <property type="entry name" value="TPR"/>
    <property type="match status" value="4"/>
</dbReference>
<dbReference type="GO" id="GO:0051301">
    <property type="term" value="P:cell division"/>
    <property type="evidence" value="ECO:0007669"/>
    <property type="project" value="TreeGrafter"/>
</dbReference>
<dbReference type="GO" id="GO:0008233">
    <property type="term" value="F:peptidase activity"/>
    <property type="evidence" value="ECO:0007669"/>
    <property type="project" value="UniProtKB-KW"/>
</dbReference>
<dbReference type="PANTHER" id="PTHR12558:SF13">
    <property type="entry name" value="CELL DIVISION CYCLE PROTEIN 27 HOMOLOG"/>
    <property type="match status" value="1"/>
</dbReference>
<dbReference type="EMBL" id="VSSQ01015521">
    <property type="protein sequence ID" value="MPM55964.1"/>
    <property type="molecule type" value="Genomic_DNA"/>
</dbReference>
<dbReference type="InterPro" id="IPR011990">
    <property type="entry name" value="TPR-like_helical_dom_sf"/>
</dbReference>
<dbReference type="SUPFAM" id="SSF48452">
    <property type="entry name" value="TPR-like"/>
    <property type="match status" value="3"/>
</dbReference>
<name>A0A645B2M8_9ZZZZ</name>
<evidence type="ECO:0000313" key="1">
    <source>
        <dbReference type="EMBL" id="MPM55964.1"/>
    </source>
</evidence>
<accession>A0A645B2M8</accession>
<dbReference type="Pfam" id="PF13181">
    <property type="entry name" value="TPR_8"/>
    <property type="match status" value="1"/>
</dbReference>
<sequence>MELDPSNYWYKVQAARLYSISGDLAGSAAIYESIRKDYPRKTELYDDMIDVYVQQKQFSKALDIINDIERTEGKTEGTVLTRFNILVFDGKKDEALKYLQEWDKTDGTPRSATIIGDYYATAQTDSVAYEYYMKALKADPAFIPASFGLAEVYRVRKQYDLYFERLYPFMSNSNIDPNMKVNYIKEVLANPQFVQTFLPQIDTIMQNLYGAHPKDSTVAYTFASYMAQLEKNDVAKQVFKKNAENYPDSKNAQLQYLLMFYYDREWQGLIDQTKIVMTKFPNQKDLVELLGIAQFQNKSHADAVATFDQLLNLAKGDSSLTVRTLALLGDLYYEMGDKKNSYKYYEKTLKFEPNHLPSLNNYAYYLSLEGKKMKKAYEMSKKTVDAEPENATYLDTFGWILFKMGKYMEAKAIFKQTLLYGGKENADILDHYAETLFKLKEYDLAFIYWDQAKALDPSLGIDKKIEQRKKEMTK</sequence>
<dbReference type="PANTHER" id="PTHR12558">
    <property type="entry name" value="CELL DIVISION CYCLE 16,23,27"/>
    <property type="match status" value="1"/>
</dbReference>
<proteinExistence type="predicted"/>
<dbReference type="Gene3D" id="1.25.40.10">
    <property type="entry name" value="Tetratricopeptide repeat domain"/>
    <property type="match status" value="2"/>
</dbReference>
<keyword evidence="1" id="KW-0378">Hydrolase</keyword>
<reference evidence="1" key="1">
    <citation type="submission" date="2019-08" db="EMBL/GenBank/DDBJ databases">
        <authorList>
            <person name="Kucharzyk K."/>
            <person name="Murdoch R.W."/>
            <person name="Higgins S."/>
            <person name="Loffler F."/>
        </authorList>
    </citation>
    <scope>NUCLEOTIDE SEQUENCE</scope>
</reference>
<dbReference type="InterPro" id="IPR019734">
    <property type="entry name" value="TPR_rpt"/>
</dbReference>
<dbReference type="EC" id="3.4.-.-" evidence="1"/>
<protein>
    <submittedName>
        <fullName evidence="1">Beta-barrel assembly-enhancing protease</fullName>
        <ecNumber evidence="1">3.4.-.-</ecNumber>
    </submittedName>
</protein>